<sequence>MNQEKTVRDKVFECCAQLESENKSITRNVVRLRTGGSNRDVSKYITEWKEQNNTAITVATNTDISQQTGESAAISSEAAPTNAPIQPAISQADIEQIKLEAQQRVKAKRLAVIKVAQYYEENPNLLPEEMRKEIEAEEMAAISCSLSHRSYYDPNALTQAVITSM</sequence>
<keyword evidence="2" id="KW-0238">DNA-binding</keyword>
<evidence type="ECO:0000313" key="3">
    <source>
        <dbReference type="Proteomes" id="UP000629098"/>
    </source>
</evidence>
<accession>A0A8J6XQ59</accession>
<gene>
    <name evidence="2" type="ORF">ICL16_30030</name>
</gene>
<dbReference type="EMBL" id="JACXAE010000088">
    <property type="protein sequence ID" value="MBD2776185.1"/>
    <property type="molecule type" value="Genomic_DNA"/>
</dbReference>
<protein>
    <submittedName>
        <fullName evidence="2">DNA-binding protein</fullName>
    </submittedName>
</protein>
<dbReference type="Proteomes" id="UP000629098">
    <property type="component" value="Unassembled WGS sequence"/>
</dbReference>
<feature type="domain" description="KfrA N-terminal DNA-binding" evidence="1">
    <location>
        <begin position="8"/>
        <end position="110"/>
    </location>
</feature>
<evidence type="ECO:0000313" key="2">
    <source>
        <dbReference type="EMBL" id="MBD2776185.1"/>
    </source>
</evidence>
<organism evidence="2 3">
    <name type="scientific">Iningainema tapete BLCC-T55</name>
    <dbReference type="NCBI Taxonomy" id="2748662"/>
    <lineage>
        <taxon>Bacteria</taxon>
        <taxon>Bacillati</taxon>
        <taxon>Cyanobacteriota</taxon>
        <taxon>Cyanophyceae</taxon>
        <taxon>Nostocales</taxon>
        <taxon>Scytonemataceae</taxon>
        <taxon>Iningainema tapete</taxon>
    </lineage>
</organism>
<reference evidence="2" key="1">
    <citation type="submission" date="2020-09" db="EMBL/GenBank/DDBJ databases">
        <title>Iningainema tapete sp. nov. (Scytonemataceae, Cyanobacteria) from greenhouses in central Florida (USA) produces two types of nodularin with biosynthetic potential for microcystin-LR and anabaenopeptins.</title>
        <authorList>
            <person name="Berthold D.E."/>
            <person name="Lefler F.W."/>
            <person name="Huang I.-S."/>
            <person name="Abdulla H."/>
            <person name="Zimba P.V."/>
            <person name="Laughinghouse H.D. IV."/>
        </authorList>
    </citation>
    <scope>NUCLEOTIDE SEQUENCE</scope>
    <source>
        <strain evidence="2">BLCCT55</strain>
    </source>
</reference>
<dbReference type="AlphaFoldDB" id="A0A8J6XQ59"/>
<dbReference type="RefSeq" id="WP_190835257.1">
    <property type="nucleotide sequence ID" value="NZ_CAWPPI010000088.1"/>
</dbReference>
<dbReference type="InterPro" id="IPR021104">
    <property type="entry name" value="KfrA_DNA-bd_N"/>
</dbReference>
<comment type="caution">
    <text evidence="2">The sequence shown here is derived from an EMBL/GenBank/DDBJ whole genome shotgun (WGS) entry which is preliminary data.</text>
</comment>
<name>A0A8J6XQ59_9CYAN</name>
<dbReference type="Pfam" id="PF11740">
    <property type="entry name" value="KfrA_N"/>
    <property type="match status" value="1"/>
</dbReference>
<evidence type="ECO:0000259" key="1">
    <source>
        <dbReference type="Pfam" id="PF11740"/>
    </source>
</evidence>
<dbReference type="GO" id="GO:0003677">
    <property type="term" value="F:DNA binding"/>
    <property type="evidence" value="ECO:0007669"/>
    <property type="project" value="UniProtKB-KW"/>
</dbReference>
<keyword evidence="3" id="KW-1185">Reference proteome</keyword>
<proteinExistence type="predicted"/>